<keyword evidence="2" id="KW-1185">Reference proteome</keyword>
<comment type="caution">
    <text evidence="1">The sequence shown here is derived from an EMBL/GenBank/DDBJ whole genome shotgun (WGS) entry which is preliminary data.</text>
</comment>
<sequence>MPGRTATRIVNVPEMEEVREMEERGSEGAGQGE</sequence>
<protein>
    <submittedName>
        <fullName evidence="1">Uncharacterized protein</fullName>
    </submittedName>
</protein>
<dbReference type="AlphaFoldDB" id="A0A5B7IGP8"/>
<organism evidence="1 2">
    <name type="scientific">Portunus trituberculatus</name>
    <name type="common">Swimming crab</name>
    <name type="synonym">Neptunus trituberculatus</name>
    <dbReference type="NCBI Taxonomy" id="210409"/>
    <lineage>
        <taxon>Eukaryota</taxon>
        <taxon>Metazoa</taxon>
        <taxon>Ecdysozoa</taxon>
        <taxon>Arthropoda</taxon>
        <taxon>Crustacea</taxon>
        <taxon>Multicrustacea</taxon>
        <taxon>Malacostraca</taxon>
        <taxon>Eumalacostraca</taxon>
        <taxon>Eucarida</taxon>
        <taxon>Decapoda</taxon>
        <taxon>Pleocyemata</taxon>
        <taxon>Brachyura</taxon>
        <taxon>Eubrachyura</taxon>
        <taxon>Portunoidea</taxon>
        <taxon>Portunidae</taxon>
        <taxon>Portuninae</taxon>
        <taxon>Portunus</taxon>
    </lineage>
</organism>
<dbReference type="EMBL" id="VSRR010056200">
    <property type="protein sequence ID" value="MPC81186.1"/>
    <property type="molecule type" value="Genomic_DNA"/>
</dbReference>
<evidence type="ECO:0000313" key="1">
    <source>
        <dbReference type="EMBL" id="MPC81186.1"/>
    </source>
</evidence>
<proteinExistence type="predicted"/>
<gene>
    <name evidence="1" type="ORF">E2C01_075792</name>
</gene>
<name>A0A5B7IGP8_PORTR</name>
<reference evidence="1 2" key="1">
    <citation type="submission" date="2019-05" db="EMBL/GenBank/DDBJ databases">
        <title>Another draft genome of Portunus trituberculatus and its Hox gene families provides insights of decapod evolution.</title>
        <authorList>
            <person name="Jeong J.-H."/>
            <person name="Song I."/>
            <person name="Kim S."/>
            <person name="Choi T."/>
            <person name="Kim D."/>
            <person name="Ryu S."/>
            <person name="Kim W."/>
        </authorList>
    </citation>
    <scope>NUCLEOTIDE SEQUENCE [LARGE SCALE GENOMIC DNA]</scope>
    <source>
        <tissue evidence="1">Muscle</tissue>
    </source>
</reference>
<accession>A0A5B7IGP8</accession>
<evidence type="ECO:0000313" key="2">
    <source>
        <dbReference type="Proteomes" id="UP000324222"/>
    </source>
</evidence>
<dbReference type="Proteomes" id="UP000324222">
    <property type="component" value="Unassembled WGS sequence"/>
</dbReference>